<name>A9D2X8_HOEPD</name>
<sequence length="111" mass="11551">MARKKANDQTVSANGAAAQGGMPQQANASTSESPAPSQAATQTKATPAANNAATEALKVEPVLRITAKPRKGFRRCGVHHPAEAVDHPEGRFSAAEIEVLKAEPNLVVEDL</sequence>
<feature type="domain" description="Mu-like prophage FluMu N-terminal" evidence="2">
    <location>
        <begin position="69"/>
        <end position="109"/>
    </location>
</feature>
<reference evidence="3 4" key="2">
    <citation type="submission" date="2012-06" db="EMBL/GenBank/DDBJ databases">
        <authorList>
            <person name="Fiebig A."/>
        </authorList>
    </citation>
    <scope>NUCLEOTIDE SEQUENCE [LARGE SCALE GENOMIC DNA]</scope>
    <source>
        <strain evidence="3 4">DFL-43</strain>
    </source>
</reference>
<dbReference type="OrthoDB" id="5465462at2"/>
<gene>
    <name evidence="3" type="ORF">HPDFL43_14887</name>
</gene>
<dbReference type="Gene3D" id="3.40.5.80">
    <property type="match status" value="1"/>
</dbReference>
<keyword evidence="4" id="KW-1185">Reference proteome</keyword>
<accession>A9D2X8</accession>
<dbReference type="HOGENOM" id="CLU_2154893_0_0_5"/>
<dbReference type="RefSeq" id="WP_007198736.1">
    <property type="nucleotide sequence ID" value="NZ_CM002917.1"/>
</dbReference>
<feature type="compositionally biased region" description="Low complexity" evidence="1">
    <location>
        <begin position="35"/>
        <end position="55"/>
    </location>
</feature>
<evidence type="ECO:0000313" key="3">
    <source>
        <dbReference type="EMBL" id="EDQ34293.1"/>
    </source>
</evidence>
<dbReference type="STRING" id="411684.HPDFL43_14887"/>
<evidence type="ECO:0000259" key="2">
    <source>
        <dbReference type="Pfam" id="PF17891"/>
    </source>
</evidence>
<dbReference type="Pfam" id="PF17891">
    <property type="entry name" value="FluMu_N"/>
    <property type="match status" value="1"/>
</dbReference>
<protein>
    <recommendedName>
        <fullName evidence="2">Mu-like prophage FluMu N-terminal domain-containing protein</fullName>
    </recommendedName>
</protein>
<evidence type="ECO:0000313" key="4">
    <source>
        <dbReference type="Proteomes" id="UP000004291"/>
    </source>
</evidence>
<dbReference type="SUPFAM" id="SSF160059">
    <property type="entry name" value="PriA/YqbF domain"/>
    <property type="match status" value="1"/>
</dbReference>
<dbReference type="EMBL" id="ABIA03000004">
    <property type="protein sequence ID" value="EDQ34293.1"/>
    <property type="molecule type" value="Genomic_DNA"/>
</dbReference>
<dbReference type="AlphaFoldDB" id="A9D2X8"/>
<dbReference type="InterPro" id="IPR041227">
    <property type="entry name" value="FluMu_N"/>
</dbReference>
<organism evidence="3 4">
    <name type="scientific">Hoeflea phototrophica (strain DSM 17068 / NCIMB 14078 / DFL-43)</name>
    <dbReference type="NCBI Taxonomy" id="411684"/>
    <lineage>
        <taxon>Bacteria</taxon>
        <taxon>Pseudomonadati</taxon>
        <taxon>Pseudomonadota</taxon>
        <taxon>Alphaproteobacteria</taxon>
        <taxon>Hyphomicrobiales</taxon>
        <taxon>Rhizobiaceae</taxon>
        <taxon>Hoeflea</taxon>
    </lineage>
</organism>
<dbReference type="Proteomes" id="UP000004291">
    <property type="component" value="Chromosome"/>
</dbReference>
<feature type="region of interest" description="Disordered" evidence="1">
    <location>
        <begin position="1"/>
        <end position="55"/>
    </location>
</feature>
<evidence type="ECO:0000256" key="1">
    <source>
        <dbReference type="SAM" id="MobiDB-lite"/>
    </source>
</evidence>
<proteinExistence type="predicted"/>
<reference evidence="3 4" key="1">
    <citation type="submission" date="2007-10" db="EMBL/GenBank/DDBJ databases">
        <authorList>
            <person name="Wagner-Dobler I."/>
            <person name="Ferriera S."/>
            <person name="Johnson J."/>
            <person name="Kravitz S."/>
            <person name="Beeson K."/>
            <person name="Sutton G."/>
            <person name="Rogers Y.-H."/>
            <person name="Friedman R."/>
            <person name="Frazier M."/>
            <person name="Venter J.C."/>
        </authorList>
    </citation>
    <scope>NUCLEOTIDE SEQUENCE [LARGE SCALE GENOMIC DNA]</scope>
    <source>
        <strain evidence="3 4">DFL-43</strain>
    </source>
</reference>
<feature type="compositionally biased region" description="Low complexity" evidence="1">
    <location>
        <begin position="13"/>
        <end position="28"/>
    </location>
</feature>
<comment type="caution">
    <text evidence="3">The sequence shown here is derived from an EMBL/GenBank/DDBJ whole genome shotgun (WGS) entry which is preliminary data.</text>
</comment>